<reference evidence="3" key="1">
    <citation type="journal article" date="2019" name="Int. J. Syst. Evol. Microbiol.">
        <title>The Global Catalogue of Microorganisms (GCM) 10K type strain sequencing project: providing services to taxonomists for standard genome sequencing and annotation.</title>
        <authorList>
            <consortium name="The Broad Institute Genomics Platform"/>
            <consortium name="The Broad Institute Genome Sequencing Center for Infectious Disease"/>
            <person name="Wu L."/>
            <person name="Ma J."/>
        </authorList>
    </citation>
    <scope>NUCLEOTIDE SEQUENCE [LARGE SCALE GENOMIC DNA]</scope>
    <source>
        <strain evidence="3">KCTC 32514</strain>
    </source>
</reference>
<dbReference type="Proteomes" id="UP001597548">
    <property type="component" value="Unassembled WGS sequence"/>
</dbReference>
<accession>A0ABW5ZY81</accession>
<keyword evidence="1" id="KW-0812">Transmembrane</keyword>
<dbReference type="EMBL" id="JBHUOS010000016">
    <property type="protein sequence ID" value="MFD2917989.1"/>
    <property type="molecule type" value="Genomic_DNA"/>
</dbReference>
<comment type="caution">
    <text evidence="2">The sequence shown here is derived from an EMBL/GenBank/DDBJ whole genome shotgun (WGS) entry which is preliminary data.</text>
</comment>
<evidence type="ECO:0000313" key="3">
    <source>
        <dbReference type="Proteomes" id="UP001597548"/>
    </source>
</evidence>
<protein>
    <submittedName>
        <fullName evidence="2">Uncharacterized protein</fullName>
    </submittedName>
</protein>
<sequence length="57" mass="6562">MKKNILPIILIIACIIMIIINVTTTDDYDNGFWMQTLSSVLLIFAMIVTIYNKNKNK</sequence>
<proteinExistence type="predicted"/>
<keyword evidence="1" id="KW-0472">Membrane</keyword>
<evidence type="ECO:0000256" key="1">
    <source>
        <dbReference type="SAM" id="Phobius"/>
    </source>
</evidence>
<organism evidence="2 3">
    <name type="scientific">Psychroserpens luteus</name>
    <dbReference type="NCBI Taxonomy" id="1434066"/>
    <lineage>
        <taxon>Bacteria</taxon>
        <taxon>Pseudomonadati</taxon>
        <taxon>Bacteroidota</taxon>
        <taxon>Flavobacteriia</taxon>
        <taxon>Flavobacteriales</taxon>
        <taxon>Flavobacteriaceae</taxon>
        <taxon>Psychroserpens</taxon>
    </lineage>
</organism>
<keyword evidence="3" id="KW-1185">Reference proteome</keyword>
<evidence type="ECO:0000313" key="2">
    <source>
        <dbReference type="EMBL" id="MFD2917989.1"/>
    </source>
</evidence>
<keyword evidence="1" id="KW-1133">Transmembrane helix</keyword>
<feature type="transmembrane region" description="Helical" evidence="1">
    <location>
        <begin position="5"/>
        <end position="25"/>
    </location>
</feature>
<feature type="transmembrane region" description="Helical" evidence="1">
    <location>
        <begin position="31"/>
        <end position="51"/>
    </location>
</feature>
<dbReference type="RefSeq" id="WP_194506804.1">
    <property type="nucleotide sequence ID" value="NZ_JADILU010000002.1"/>
</dbReference>
<name>A0ABW5ZY81_9FLAO</name>
<gene>
    <name evidence="2" type="ORF">ACFS29_20215</name>
</gene>